<dbReference type="InterPro" id="IPR002942">
    <property type="entry name" value="S4_RNA-bd"/>
</dbReference>
<evidence type="ECO:0000256" key="5">
    <source>
        <dbReference type="HAMAP-Rule" id="MF_00871"/>
    </source>
</evidence>
<feature type="domain" description="RNA-binding S4" evidence="6">
    <location>
        <begin position="1"/>
        <end position="68"/>
    </location>
</feature>
<dbReference type="InterPro" id="IPR036986">
    <property type="entry name" value="S4_RNA-bd_sf"/>
</dbReference>
<reference evidence="7 8" key="1">
    <citation type="journal article" date="2014" name="BMC Genomics">
        <title>Comparison of environmental and isolate Sulfobacillus genomes reveals diverse carbon, sulfur, nitrogen, and hydrogen metabolisms.</title>
        <authorList>
            <person name="Justice N.B."/>
            <person name="Norman A."/>
            <person name="Brown C.T."/>
            <person name="Singh A."/>
            <person name="Thomas B.C."/>
            <person name="Banfield J.F."/>
        </authorList>
    </citation>
    <scope>NUCLEOTIDE SEQUENCE [LARGE SCALE GENOMIC DNA]</scope>
    <source>
        <strain evidence="7">AMDSBA1</strain>
    </source>
</reference>
<gene>
    <name evidence="5" type="primary">rqcP</name>
    <name evidence="7" type="ORF">C7B43_04295</name>
</gene>
<comment type="caution">
    <text evidence="7">The sequence shown here is derived from an EMBL/GenBank/DDBJ whole genome shotgun (WGS) entry which is preliminary data.</text>
</comment>
<dbReference type="HAMAP" id="MF_00871">
    <property type="entry name" value="RqcP"/>
    <property type="match status" value="1"/>
</dbReference>
<keyword evidence="1 5" id="KW-0820">tRNA-binding</keyword>
<proteinExistence type="inferred from homology"/>
<dbReference type="CDD" id="cd00165">
    <property type="entry name" value="S4"/>
    <property type="match status" value="1"/>
</dbReference>
<evidence type="ECO:0000313" key="8">
    <source>
        <dbReference type="Proteomes" id="UP000242699"/>
    </source>
</evidence>
<dbReference type="PIRSF" id="PIRSF038881">
    <property type="entry name" value="RNAbp_HP1423"/>
    <property type="match status" value="1"/>
</dbReference>
<dbReference type="SUPFAM" id="SSF55174">
    <property type="entry name" value="Alpha-L RNA-binding motif"/>
    <property type="match status" value="1"/>
</dbReference>
<comment type="subunit">
    <text evidence="5">Associates with stalled 50S ribosomal subunits. Binds to RqcH, 23S rRNA and the P-site tRNA. Does not require RqcH for association with 50S subunits.</text>
</comment>
<evidence type="ECO:0000313" key="7">
    <source>
        <dbReference type="EMBL" id="PSR30880.1"/>
    </source>
</evidence>
<comment type="function">
    <text evidence="5">Key component of the ribosome quality control system (RQC), a ribosome-associated complex that mediates the extraction of incompletely synthesized nascent chains from stalled ribosomes and their subsequent degradation. RqcH recruits Ala-charged tRNA, and with RqcP directs the elongation of stalled nascent chains on 50S ribosomal subunits, leading to non-templated C-terminal alanine extensions (Ala tail). The Ala tail promotes nascent chain degradation. RqcP is associated with the translocation-like movement of the peptidyl-tRNA from the A-site into the P-site.</text>
</comment>
<dbReference type="EMBL" id="PXYT01000006">
    <property type="protein sequence ID" value="PSR30880.1"/>
    <property type="molecule type" value="Genomic_DNA"/>
</dbReference>
<evidence type="ECO:0000256" key="4">
    <source>
        <dbReference type="ARBA" id="ARBA00022917"/>
    </source>
</evidence>
<name>A0A2T2X8R1_9FIRM</name>
<keyword evidence="4 5" id="KW-0648">Protein biosynthesis</keyword>
<comment type="similarity">
    <text evidence="5">Belongs to the RqcP family.</text>
</comment>
<evidence type="ECO:0000256" key="2">
    <source>
        <dbReference type="ARBA" id="ARBA00022730"/>
    </source>
</evidence>
<dbReference type="GO" id="GO:0000049">
    <property type="term" value="F:tRNA binding"/>
    <property type="evidence" value="ECO:0007669"/>
    <property type="project" value="UniProtKB-UniRule"/>
</dbReference>
<keyword evidence="2 5" id="KW-0699">rRNA-binding</keyword>
<dbReference type="Proteomes" id="UP000242699">
    <property type="component" value="Unassembled WGS sequence"/>
</dbReference>
<accession>A0A2T2X8R1</accession>
<protein>
    <recommendedName>
        <fullName evidence="5">RQC P-site tRNA stabilizing factor</fullName>
        <shortName evidence="5">RqcP</shortName>
    </recommendedName>
    <alternativeName>
        <fullName evidence="5">Ribosome-associated protein quality control protein P</fullName>
    </alternativeName>
</protein>
<evidence type="ECO:0000259" key="6">
    <source>
        <dbReference type="SMART" id="SM00363"/>
    </source>
</evidence>
<dbReference type="Gene3D" id="3.10.290.10">
    <property type="entry name" value="RNA-binding S4 domain"/>
    <property type="match status" value="1"/>
</dbReference>
<evidence type="ECO:0000256" key="1">
    <source>
        <dbReference type="ARBA" id="ARBA00022555"/>
    </source>
</evidence>
<dbReference type="Pfam" id="PF01479">
    <property type="entry name" value="S4"/>
    <property type="match status" value="1"/>
</dbReference>
<dbReference type="GO" id="GO:0019843">
    <property type="term" value="F:rRNA binding"/>
    <property type="evidence" value="ECO:0007669"/>
    <property type="project" value="UniProtKB-UniRule"/>
</dbReference>
<organism evidence="7 8">
    <name type="scientific">Sulfobacillus benefaciens</name>
    <dbReference type="NCBI Taxonomy" id="453960"/>
    <lineage>
        <taxon>Bacteria</taxon>
        <taxon>Bacillati</taxon>
        <taxon>Bacillota</taxon>
        <taxon>Clostridia</taxon>
        <taxon>Eubacteriales</taxon>
        <taxon>Clostridiales Family XVII. Incertae Sedis</taxon>
        <taxon>Sulfobacillus</taxon>
    </lineage>
</organism>
<evidence type="ECO:0000256" key="3">
    <source>
        <dbReference type="ARBA" id="ARBA00022884"/>
    </source>
</evidence>
<dbReference type="GO" id="GO:0072344">
    <property type="term" value="P:rescue of stalled ribosome"/>
    <property type="evidence" value="ECO:0007669"/>
    <property type="project" value="UniProtKB-UniRule"/>
</dbReference>
<dbReference type="AlphaFoldDB" id="A0A2T2X8R1"/>
<dbReference type="InterPro" id="IPR025490">
    <property type="entry name" value="RqcP"/>
</dbReference>
<dbReference type="SMART" id="SM00363">
    <property type="entry name" value="S4"/>
    <property type="match status" value="1"/>
</dbReference>
<dbReference type="GO" id="GO:0043023">
    <property type="term" value="F:ribosomal large subunit binding"/>
    <property type="evidence" value="ECO:0007669"/>
    <property type="project" value="UniProtKB-UniRule"/>
</dbReference>
<dbReference type="PROSITE" id="PS50889">
    <property type="entry name" value="S4"/>
    <property type="match status" value="1"/>
</dbReference>
<keyword evidence="3 5" id="KW-0694">RNA-binding</keyword>
<sequence>MRIDKFLKVSRMIKRRTLANEICDKGRVFVNGKVVKAGYEVHVGDQIEVHLPAGTRRVVIDRIAENIPANRASELFHEV</sequence>